<accession>A0A0B6Y1M2</accession>
<feature type="non-terminal residue" evidence="1">
    <location>
        <position position="1"/>
    </location>
</feature>
<proteinExistence type="predicted"/>
<protein>
    <submittedName>
        <fullName evidence="1">Uncharacterized protein</fullName>
    </submittedName>
</protein>
<name>A0A0B6Y1M2_9EUPU</name>
<dbReference type="EMBL" id="HACG01003164">
    <property type="protein sequence ID" value="CEK50029.1"/>
    <property type="molecule type" value="Transcribed_RNA"/>
</dbReference>
<sequence length="61" mass="7626">TYLWFTNEKLRMREECEQVENEINYFEDKTELFCTIEKKLNYPMKTITHSTDYRHPFQDRA</sequence>
<reference evidence="1" key="1">
    <citation type="submission" date="2014-12" db="EMBL/GenBank/DDBJ databases">
        <title>Insight into the proteome of Arion vulgaris.</title>
        <authorList>
            <person name="Aradska J."/>
            <person name="Bulat T."/>
            <person name="Smidak R."/>
            <person name="Sarate P."/>
            <person name="Gangsoo J."/>
            <person name="Sialana F."/>
            <person name="Bilban M."/>
            <person name="Lubec G."/>
        </authorList>
    </citation>
    <scope>NUCLEOTIDE SEQUENCE</scope>
    <source>
        <tissue evidence="1">Skin</tissue>
    </source>
</reference>
<organism evidence="1">
    <name type="scientific">Arion vulgaris</name>
    <dbReference type="NCBI Taxonomy" id="1028688"/>
    <lineage>
        <taxon>Eukaryota</taxon>
        <taxon>Metazoa</taxon>
        <taxon>Spiralia</taxon>
        <taxon>Lophotrochozoa</taxon>
        <taxon>Mollusca</taxon>
        <taxon>Gastropoda</taxon>
        <taxon>Heterobranchia</taxon>
        <taxon>Euthyneura</taxon>
        <taxon>Panpulmonata</taxon>
        <taxon>Eupulmonata</taxon>
        <taxon>Stylommatophora</taxon>
        <taxon>Helicina</taxon>
        <taxon>Arionoidea</taxon>
        <taxon>Arionidae</taxon>
        <taxon>Arion</taxon>
    </lineage>
</organism>
<dbReference type="AlphaFoldDB" id="A0A0B6Y1M2"/>
<evidence type="ECO:0000313" key="1">
    <source>
        <dbReference type="EMBL" id="CEK50029.1"/>
    </source>
</evidence>
<gene>
    <name evidence="1" type="primary">ORF9661</name>
</gene>